<dbReference type="Proteomes" id="UP000275368">
    <property type="component" value="Chromosome"/>
</dbReference>
<proteinExistence type="predicted"/>
<sequence length="69" mass="8077">MVWRSGDTTTLGCTHGAVVLEDYWFKEKGGFEKLLNRQLPIDRTVTKPEKSSKIEEYYRLAKKFLKILL</sequence>
<dbReference type="AlphaFoldDB" id="A0A3G9J090"/>
<dbReference type="RefSeq" id="WP_125658768.1">
    <property type="nucleotide sequence ID" value="NZ_AP019308.1"/>
</dbReference>
<dbReference type="EMBL" id="AP019308">
    <property type="protein sequence ID" value="BBH21765.1"/>
    <property type="molecule type" value="Genomic_DNA"/>
</dbReference>
<evidence type="ECO:0000313" key="1">
    <source>
        <dbReference type="EMBL" id="BBH21765.1"/>
    </source>
</evidence>
<evidence type="ECO:0000313" key="2">
    <source>
        <dbReference type="Proteomes" id="UP000275368"/>
    </source>
</evidence>
<gene>
    <name evidence="1" type="ORF">Back11_31100</name>
</gene>
<organism evidence="1 2">
    <name type="scientific">Paenibacillus baekrokdamisoli</name>
    <dbReference type="NCBI Taxonomy" id="1712516"/>
    <lineage>
        <taxon>Bacteria</taxon>
        <taxon>Bacillati</taxon>
        <taxon>Bacillota</taxon>
        <taxon>Bacilli</taxon>
        <taxon>Bacillales</taxon>
        <taxon>Paenibacillaceae</taxon>
        <taxon>Paenibacillus</taxon>
    </lineage>
</organism>
<accession>A0A3G9J090</accession>
<dbReference type="KEGG" id="pbk:Back11_31100"/>
<protein>
    <submittedName>
        <fullName evidence="1">Uncharacterized protein</fullName>
    </submittedName>
</protein>
<name>A0A3G9J090_9BACL</name>
<reference evidence="1 2" key="1">
    <citation type="submission" date="2018-11" db="EMBL/GenBank/DDBJ databases">
        <title>Complete genome sequence of Paenibacillus baekrokdamisoli strain KCTC 33723.</title>
        <authorList>
            <person name="Kang S.W."/>
            <person name="Lee K.C."/>
            <person name="Kim K.K."/>
            <person name="Kim J.S."/>
            <person name="Kim D.S."/>
            <person name="Ko S.H."/>
            <person name="Yang S.H."/>
            <person name="Lee J.S."/>
        </authorList>
    </citation>
    <scope>NUCLEOTIDE SEQUENCE [LARGE SCALE GENOMIC DNA]</scope>
    <source>
        <strain evidence="1 2">KCTC 33723</strain>
    </source>
</reference>
<keyword evidence="2" id="KW-1185">Reference proteome</keyword>